<keyword evidence="4" id="KW-0539">Nucleus</keyword>
<reference evidence="7 8" key="1">
    <citation type="submission" date="2023-09" db="EMBL/GenBank/DDBJ databases">
        <title>Pangenome analysis of Batrachochytrium dendrobatidis and related Chytrids.</title>
        <authorList>
            <person name="Yacoub M.N."/>
            <person name="Stajich J.E."/>
            <person name="James T.Y."/>
        </authorList>
    </citation>
    <scope>NUCLEOTIDE SEQUENCE [LARGE SCALE GENOMIC DNA]</scope>
    <source>
        <strain evidence="7 8">JEL0888</strain>
    </source>
</reference>
<protein>
    <submittedName>
        <fullName evidence="7">DNA replication protein psf2</fullName>
    </submittedName>
</protein>
<gene>
    <name evidence="7" type="primary">PSF2</name>
    <name evidence="7" type="ORF">HK105_202144</name>
</gene>
<dbReference type="CDD" id="cd11712">
    <property type="entry name" value="GINS_A_psf2"/>
    <property type="match status" value="1"/>
</dbReference>
<dbReference type="SUPFAM" id="SSF160059">
    <property type="entry name" value="PriA/YqbF domain"/>
    <property type="match status" value="1"/>
</dbReference>
<dbReference type="Pfam" id="PF05916">
    <property type="entry name" value="Sld5"/>
    <property type="match status" value="1"/>
</dbReference>
<dbReference type="InterPro" id="IPR007257">
    <property type="entry name" value="GINS_Psf2"/>
</dbReference>
<evidence type="ECO:0000259" key="6">
    <source>
        <dbReference type="Pfam" id="PF25005"/>
    </source>
</evidence>
<dbReference type="InterPro" id="IPR021151">
    <property type="entry name" value="GINS_A"/>
</dbReference>
<evidence type="ECO:0000256" key="2">
    <source>
        <dbReference type="ARBA" id="ARBA00010565"/>
    </source>
</evidence>
<dbReference type="PANTHER" id="PTHR12772:SF0">
    <property type="entry name" value="DNA REPLICATION COMPLEX GINS PROTEIN PSF2"/>
    <property type="match status" value="1"/>
</dbReference>
<evidence type="ECO:0000256" key="1">
    <source>
        <dbReference type="ARBA" id="ARBA00004123"/>
    </source>
</evidence>
<feature type="domain" description="DNA replication complex GINS protein PSF2 N-terminal" evidence="6">
    <location>
        <begin position="8"/>
        <end position="63"/>
    </location>
</feature>
<evidence type="ECO:0000256" key="3">
    <source>
        <dbReference type="ARBA" id="ARBA00022705"/>
    </source>
</evidence>
<feature type="domain" description="GINS subunit" evidence="5">
    <location>
        <begin position="80"/>
        <end position="147"/>
    </location>
</feature>
<dbReference type="InterPro" id="IPR056784">
    <property type="entry name" value="PSF2_N"/>
</dbReference>
<sequence length="164" mass="18620">MTESTLCAEFLAESEPVLVLPKQRLPAIRLATATYGPFRPLFRTEVPLWLALALKAKDKCSIVPPTWLEAGKPVLQQSKSSLEQHLALEKSQPQFSDLPFHYLEIGMMLLDSAADDMNGAEDIRRLLSDLRQLRETKIRAGLEAVDGMYLQASDAMFFRIYYFR</sequence>
<dbReference type="Proteomes" id="UP001527925">
    <property type="component" value="Unassembled WGS sequence"/>
</dbReference>
<evidence type="ECO:0000313" key="7">
    <source>
        <dbReference type="EMBL" id="KAL2918217.1"/>
    </source>
</evidence>
<dbReference type="Gene3D" id="1.20.58.1020">
    <property type="match status" value="1"/>
</dbReference>
<dbReference type="EMBL" id="JADGIZ020000007">
    <property type="protein sequence ID" value="KAL2918217.1"/>
    <property type="molecule type" value="Genomic_DNA"/>
</dbReference>
<evidence type="ECO:0000259" key="5">
    <source>
        <dbReference type="Pfam" id="PF05916"/>
    </source>
</evidence>
<dbReference type="Gene3D" id="3.40.5.50">
    <property type="match status" value="1"/>
</dbReference>
<keyword evidence="3" id="KW-0235">DNA replication</keyword>
<accession>A0ABR4NFC0</accession>
<comment type="similarity">
    <text evidence="2">Belongs to the GINS2/PSF2 family.</text>
</comment>
<dbReference type="CDD" id="cd21694">
    <property type="entry name" value="GINS_B_Psf2"/>
    <property type="match status" value="1"/>
</dbReference>
<organism evidence="7 8">
    <name type="scientific">Polyrhizophydium stewartii</name>
    <dbReference type="NCBI Taxonomy" id="2732419"/>
    <lineage>
        <taxon>Eukaryota</taxon>
        <taxon>Fungi</taxon>
        <taxon>Fungi incertae sedis</taxon>
        <taxon>Chytridiomycota</taxon>
        <taxon>Chytridiomycota incertae sedis</taxon>
        <taxon>Chytridiomycetes</taxon>
        <taxon>Rhizophydiales</taxon>
        <taxon>Rhizophydiales incertae sedis</taxon>
        <taxon>Polyrhizophydium</taxon>
    </lineage>
</organism>
<proteinExistence type="inferred from homology"/>
<comment type="caution">
    <text evidence="7">The sequence shown here is derived from an EMBL/GenBank/DDBJ whole genome shotgun (WGS) entry which is preliminary data.</text>
</comment>
<evidence type="ECO:0000256" key="4">
    <source>
        <dbReference type="ARBA" id="ARBA00023242"/>
    </source>
</evidence>
<name>A0ABR4NFC0_9FUNG</name>
<dbReference type="InterPro" id="IPR036224">
    <property type="entry name" value="GINS_bundle-like_dom_sf"/>
</dbReference>
<dbReference type="SUPFAM" id="SSF158573">
    <property type="entry name" value="GINS helical bundle-like"/>
    <property type="match status" value="1"/>
</dbReference>
<evidence type="ECO:0000313" key="8">
    <source>
        <dbReference type="Proteomes" id="UP001527925"/>
    </source>
</evidence>
<dbReference type="Pfam" id="PF25005">
    <property type="entry name" value="PSF2_N"/>
    <property type="match status" value="1"/>
</dbReference>
<dbReference type="PANTHER" id="PTHR12772">
    <property type="entry name" value="DNA REPLICATION COMPLEX GINS PROTEIN PSF2"/>
    <property type="match status" value="1"/>
</dbReference>
<keyword evidence="8" id="KW-1185">Reference proteome</keyword>
<comment type="subcellular location">
    <subcellularLocation>
        <location evidence="1">Nucleus</location>
    </subcellularLocation>
</comment>